<reference evidence="2" key="1">
    <citation type="submission" date="2019-04" db="EMBL/GenBank/DDBJ databases">
        <title>Friends and foes A comparative genomics studyof 23 Aspergillus species from section Flavi.</title>
        <authorList>
            <consortium name="DOE Joint Genome Institute"/>
            <person name="Kjaerbolling I."/>
            <person name="Vesth T."/>
            <person name="Frisvad J.C."/>
            <person name="Nybo J.L."/>
            <person name="Theobald S."/>
            <person name="Kildgaard S."/>
            <person name="Isbrandt T."/>
            <person name="Kuo A."/>
            <person name="Sato A."/>
            <person name="Lyhne E.K."/>
            <person name="Kogle M.E."/>
            <person name="Wiebenga A."/>
            <person name="Kun R.S."/>
            <person name="Lubbers R.J."/>
            <person name="Makela M.R."/>
            <person name="Barry K."/>
            <person name="Chovatia M."/>
            <person name="Clum A."/>
            <person name="Daum C."/>
            <person name="Haridas S."/>
            <person name="He G."/>
            <person name="LaButti K."/>
            <person name="Lipzen A."/>
            <person name="Mondo S."/>
            <person name="Riley R."/>
            <person name="Salamov A."/>
            <person name="Simmons B.A."/>
            <person name="Magnuson J.K."/>
            <person name="Henrissat B."/>
            <person name="Mortensen U.H."/>
            <person name="Larsen T.O."/>
            <person name="Devries R.P."/>
            <person name="Grigoriev I.V."/>
            <person name="Machida M."/>
            <person name="Baker S.E."/>
            <person name="Andersen M.R."/>
        </authorList>
    </citation>
    <scope>NUCLEOTIDE SEQUENCE [LARGE SCALE GENOMIC DNA]</scope>
    <source>
        <strain evidence="2">IBT 14317</strain>
    </source>
</reference>
<sequence>MNSTQPPYYSSSFGDPTQHPNSSQPIGTQVGAADPSDPRTGPAPHTAGPHKSDIINKLDPRVDSDLSKQKKSSNAGVGGVGGAGADNTYTGSSAQKTAGPHSSDAGNKLDPRVDSDVDNRARQAPGTVSSDPRTGPAQTTAGPHESDLGNKVDSRIDSGVDNRASEPVSSNTRAAHAQRTAGPHDSDMGNKLDPRVDSDVDNRARHAPGTIASDARTGPAPRTAGPHSSDMGNKLDPRIDSDVDTRAQHAPSSSYNRETSHLGGTQAGGITSTTGPHDSKIGNKLDPRVDSDLDNRAQYAPGMTKTGNENPYATQDTSFSRGSNTGPHQSNMMNKLDPRVDAQTSDMSNKTTTQSHGSQFSGATRAQYDDNTIGRSTGTGFASSGVGYRPAESSGSAPGSRSAQKGANVGSDVKGVFAGAHGMGESLRGGLNAAVDKTFGHEEGVAKNDAIASRGEREMRTGNFSKGNNH</sequence>
<dbReference type="PANTHER" id="PTHR39606:SF1">
    <property type="entry name" value="CELL SURFACE PROTEIN"/>
    <property type="match status" value="1"/>
</dbReference>
<evidence type="ECO:0008006" key="3">
    <source>
        <dbReference type="Google" id="ProtNLM"/>
    </source>
</evidence>
<feature type="region of interest" description="Disordered" evidence="1">
    <location>
        <begin position="440"/>
        <end position="470"/>
    </location>
</feature>
<proteinExistence type="predicted"/>
<feature type="compositionally biased region" description="Basic and acidic residues" evidence="1">
    <location>
        <begin position="182"/>
        <end position="204"/>
    </location>
</feature>
<accession>A0A5N7C7N7</accession>
<organism evidence="2">
    <name type="scientific">Petromyces alliaceus</name>
    <name type="common">Aspergillus alliaceus</name>
    <dbReference type="NCBI Taxonomy" id="209559"/>
    <lineage>
        <taxon>Eukaryota</taxon>
        <taxon>Fungi</taxon>
        <taxon>Dikarya</taxon>
        <taxon>Ascomycota</taxon>
        <taxon>Pezizomycotina</taxon>
        <taxon>Eurotiomycetes</taxon>
        <taxon>Eurotiomycetidae</taxon>
        <taxon>Eurotiales</taxon>
        <taxon>Aspergillaceae</taxon>
        <taxon>Aspergillus</taxon>
        <taxon>Aspergillus subgen. Circumdati</taxon>
    </lineage>
</organism>
<evidence type="ECO:0000313" key="2">
    <source>
        <dbReference type="EMBL" id="KAE8389747.1"/>
    </source>
</evidence>
<feature type="compositionally biased region" description="Basic and acidic residues" evidence="1">
    <location>
        <begin position="144"/>
        <end position="164"/>
    </location>
</feature>
<feature type="compositionally biased region" description="Polar residues" evidence="1">
    <location>
        <begin position="126"/>
        <end position="141"/>
    </location>
</feature>
<feature type="compositionally biased region" description="Basic and acidic residues" evidence="1">
    <location>
        <begin position="107"/>
        <end position="121"/>
    </location>
</feature>
<protein>
    <recommendedName>
        <fullName evidence="3">Cell surface protein</fullName>
    </recommendedName>
</protein>
<dbReference type="OrthoDB" id="4779541at2759"/>
<feature type="compositionally biased region" description="Polar residues" evidence="1">
    <location>
        <begin position="342"/>
        <end position="382"/>
    </location>
</feature>
<feature type="region of interest" description="Disordered" evidence="1">
    <location>
        <begin position="1"/>
        <end position="408"/>
    </location>
</feature>
<feature type="compositionally biased region" description="Polar residues" evidence="1">
    <location>
        <begin position="1"/>
        <end position="27"/>
    </location>
</feature>
<gene>
    <name evidence="2" type="ORF">BDV23DRAFT_94540</name>
</gene>
<feature type="compositionally biased region" description="Basic and acidic residues" evidence="1">
    <location>
        <begin position="277"/>
        <end position="295"/>
    </location>
</feature>
<dbReference type="EMBL" id="ML735262">
    <property type="protein sequence ID" value="KAE8389747.1"/>
    <property type="molecule type" value="Genomic_DNA"/>
</dbReference>
<feature type="compositionally biased region" description="Polar residues" evidence="1">
    <location>
        <begin position="87"/>
        <end position="96"/>
    </location>
</feature>
<evidence type="ECO:0000256" key="1">
    <source>
        <dbReference type="SAM" id="MobiDB-lite"/>
    </source>
</evidence>
<feature type="compositionally biased region" description="Polar residues" evidence="1">
    <location>
        <begin position="393"/>
        <end position="405"/>
    </location>
</feature>
<feature type="compositionally biased region" description="Basic and acidic residues" evidence="1">
    <location>
        <begin position="233"/>
        <end position="247"/>
    </location>
</feature>
<dbReference type="AlphaFoldDB" id="A0A5N7C7N7"/>
<dbReference type="PANTHER" id="PTHR39606">
    <property type="entry name" value="SURFACE PROTEIN, PUTATIVE-RELATED"/>
    <property type="match status" value="1"/>
</dbReference>
<feature type="compositionally biased region" description="Polar residues" evidence="1">
    <location>
        <begin position="305"/>
        <end position="333"/>
    </location>
</feature>
<name>A0A5N7C7N7_PETAA</name>
<dbReference type="Proteomes" id="UP000326877">
    <property type="component" value="Unassembled WGS sequence"/>
</dbReference>
<feature type="compositionally biased region" description="Basic and acidic residues" evidence="1">
    <location>
        <begin position="50"/>
        <end position="68"/>
    </location>
</feature>